<evidence type="ECO:0000313" key="8">
    <source>
        <dbReference type="Proteomes" id="UP000017184"/>
    </source>
</evidence>
<keyword evidence="7" id="KW-0966">Cell projection</keyword>
<evidence type="ECO:0000256" key="5">
    <source>
        <dbReference type="ARBA" id="ARBA00023186"/>
    </source>
</evidence>
<dbReference type="eggNOG" id="COG1516">
    <property type="taxonomic scope" value="Bacteria"/>
</dbReference>
<evidence type="ECO:0000256" key="3">
    <source>
        <dbReference type="ARBA" id="ARBA00022490"/>
    </source>
</evidence>
<dbReference type="Pfam" id="PF02561">
    <property type="entry name" value="FliS"/>
    <property type="match status" value="1"/>
</dbReference>
<proteinExistence type="inferred from homology"/>
<name>U5NBC9_9BURK</name>
<dbReference type="PANTHER" id="PTHR34773">
    <property type="entry name" value="FLAGELLAR SECRETION CHAPERONE FLIS"/>
    <property type="match status" value="1"/>
</dbReference>
<keyword evidence="8" id="KW-1185">Reference proteome</keyword>
<organism evidence="7 8">
    <name type="scientific">Candidatus Symbiobacter mobilis CR</name>
    <dbReference type="NCBI Taxonomy" id="946483"/>
    <lineage>
        <taxon>Bacteria</taxon>
        <taxon>Pseudomonadati</taxon>
        <taxon>Pseudomonadota</taxon>
        <taxon>Betaproteobacteria</taxon>
        <taxon>Burkholderiales</taxon>
        <taxon>Comamonadaceae</taxon>
    </lineage>
</organism>
<dbReference type="HOGENOM" id="CLU_080373_1_0_4"/>
<dbReference type="InterPro" id="IPR036584">
    <property type="entry name" value="FliS_sf"/>
</dbReference>
<keyword evidence="4 6" id="KW-1005">Bacterial flagellum biogenesis</keyword>
<comment type="similarity">
    <text evidence="2 6">Belongs to the FliS family.</text>
</comment>
<evidence type="ECO:0000313" key="7">
    <source>
        <dbReference type="EMBL" id="AGX87479.1"/>
    </source>
</evidence>
<dbReference type="KEGG" id="cbx:Cenrod_1392"/>
<sequence>MFTPFHSRSANAYKVVGIETGIPQADPHTLVNMLFEGLLQQIGAARSALARGDIKAKCKHIVSAVRLLEEGLKGGLNHSAGGTLAQTLQDIYDFCEMRLTQANVRNDDRMLDEVRQVIEPIADAWKRIGGAVPVPERVM</sequence>
<dbReference type="OrthoDB" id="9792010at2"/>
<dbReference type="PANTHER" id="PTHR34773:SF1">
    <property type="entry name" value="FLAGELLAR SECRETION CHAPERONE FLIS"/>
    <property type="match status" value="1"/>
</dbReference>
<dbReference type="GO" id="GO:0044780">
    <property type="term" value="P:bacterial-type flagellum assembly"/>
    <property type="evidence" value="ECO:0007669"/>
    <property type="project" value="InterPro"/>
</dbReference>
<keyword evidence="7" id="KW-0969">Cilium</keyword>
<comment type="subcellular location">
    <subcellularLocation>
        <location evidence="1 6">Cytoplasm</location>
        <location evidence="1 6">Cytosol</location>
    </subcellularLocation>
</comment>
<protein>
    <recommendedName>
        <fullName evidence="6">Flagellar secretion chaperone FliS</fullName>
    </recommendedName>
</protein>
<dbReference type="PIRSF" id="PIRSF039090">
    <property type="entry name" value="Flis"/>
    <property type="match status" value="1"/>
</dbReference>
<dbReference type="GO" id="GO:0005829">
    <property type="term" value="C:cytosol"/>
    <property type="evidence" value="ECO:0007669"/>
    <property type="project" value="UniProtKB-SubCell"/>
</dbReference>
<dbReference type="GO" id="GO:0071973">
    <property type="term" value="P:bacterial-type flagellum-dependent cell motility"/>
    <property type="evidence" value="ECO:0007669"/>
    <property type="project" value="TreeGrafter"/>
</dbReference>
<dbReference type="Gene3D" id="1.20.120.340">
    <property type="entry name" value="Flagellar protein FliS"/>
    <property type="match status" value="1"/>
</dbReference>
<evidence type="ECO:0000256" key="6">
    <source>
        <dbReference type="PIRNR" id="PIRNR039090"/>
    </source>
</evidence>
<reference evidence="7 8" key="1">
    <citation type="journal article" date="2013" name="Genome Biol.">
        <title>Genomic analysis reveals key aspects of prokaryotic symbiosis in the phototrophic consortium "Chlorochromatium aggregatum".</title>
        <authorList>
            <person name="Liu Z."/>
            <person name="Muller J."/>
            <person name="Li T."/>
            <person name="Alvey R.M."/>
            <person name="Vogl K."/>
            <person name="Frigaard N.U."/>
            <person name="Rockwell N.C."/>
            <person name="Boyd E.S."/>
            <person name="Tomsho L.P."/>
            <person name="Schuster S.C."/>
            <person name="Henke P."/>
            <person name="Rohde M."/>
            <person name="Overmann J."/>
            <person name="Bryant D.A."/>
        </authorList>
    </citation>
    <scope>NUCLEOTIDE SEQUENCE [LARGE SCALE GENOMIC DNA]</scope>
    <source>
        <strain evidence="7">CR</strain>
    </source>
</reference>
<dbReference type="NCBIfam" id="TIGR00208">
    <property type="entry name" value="fliS"/>
    <property type="match status" value="1"/>
</dbReference>
<evidence type="ECO:0000256" key="2">
    <source>
        <dbReference type="ARBA" id="ARBA00008787"/>
    </source>
</evidence>
<dbReference type="SUPFAM" id="SSF101116">
    <property type="entry name" value="Flagellar export chaperone FliS"/>
    <property type="match status" value="1"/>
</dbReference>
<dbReference type="AlphaFoldDB" id="U5NBC9"/>
<accession>U5NBC9</accession>
<dbReference type="InterPro" id="IPR003713">
    <property type="entry name" value="FliS"/>
</dbReference>
<dbReference type="STRING" id="946483.Cenrod_1392"/>
<keyword evidence="5" id="KW-0143">Chaperone</keyword>
<dbReference type="Proteomes" id="UP000017184">
    <property type="component" value="Chromosome"/>
</dbReference>
<dbReference type="CDD" id="cd16098">
    <property type="entry name" value="FliS"/>
    <property type="match status" value="1"/>
</dbReference>
<dbReference type="RefSeq" id="WP_022772849.1">
    <property type="nucleotide sequence ID" value="NC_022576.1"/>
</dbReference>
<evidence type="ECO:0000256" key="4">
    <source>
        <dbReference type="ARBA" id="ARBA00022795"/>
    </source>
</evidence>
<keyword evidence="7" id="KW-0282">Flagellum</keyword>
<dbReference type="EMBL" id="CP004885">
    <property type="protein sequence ID" value="AGX87479.1"/>
    <property type="molecule type" value="Genomic_DNA"/>
</dbReference>
<evidence type="ECO:0000256" key="1">
    <source>
        <dbReference type="ARBA" id="ARBA00004514"/>
    </source>
</evidence>
<gene>
    <name evidence="7" type="primary">fliS-2</name>
    <name evidence="7" type="ORF">Cenrod_1392</name>
</gene>
<keyword evidence="3 6" id="KW-0963">Cytoplasm</keyword>